<keyword evidence="9" id="KW-0653">Protein transport</keyword>
<evidence type="ECO:0008006" key="20">
    <source>
        <dbReference type="Google" id="ProtNLM"/>
    </source>
</evidence>
<dbReference type="GO" id="GO:0000139">
    <property type="term" value="C:Golgi membrane"/>
    <property type="evidence" value="ECO:0007669"/>
    <property type="project" value="UniProtKB-SubCell"/>
</dbReference>
<dbReference type="GO" id="GO:0000149">
    <property type="term" value="F:SNARE binding"/>
    <property type="evidence" value="ECO:0007669"/>
    <property type="project" value="TreeGrafter"/>
</dbReference>
<dbReference type="SUPFAM" id="SSF53300">
    <property type="entry name" value="vWA-like"/>
    <property type="match status" value="1"/>
</dbReference>
<keyword evidence="7" id="KW-0256">Endoplasmic reticulum</keyword>
<proteinExistence type="inferred from homology"/>
<accession>A0A1X0SDT0</accession>
<evidence type="ECO:0000256" key="9">
    <source>
        <dbReference type="ARBA" id="ARBA00022927"/>
    </source>
</evidence>
<evidence type="ECO:0000256" key="3">
    <source>
        <dbReference type="ARBA" id="ARBA00004586"/>
    </source>
</evidence>
<dbReference type="GO" id="GO:0070971">
    <property type="term" value="C:endoplasmic reticulum exit site"/>
    <property type="evidence" value="ECO:0007669"/>
    <property type="project" value="TreeGrafter"/>
</dbReference>
<dbReference type="Gene3D" id="2.30.30.380">
    <property type="entry name" value="Zn-finger domain of Sec23/24"/>
    <property type="match status" value="1"/>
</dbReference>
<dbReference type="InterPro" id="IPR006900">
    <property type="entry name" value="Sec23/24_helical_dom"/>
</dbReference>
<keyword evidence="6" id="KW-0963">Cytoplasm</keyword>
<dbReference type="InterPro" id="IPR036465">
    <property type="entry name" value="vWFA_dom_sf"/>
</dbReference>
<keyword evidence="10" id="KW-0333">Golgi apparatus</keyword>
<feature type="region of interest" description="Disordered" evidence="12">
    <location>
        <begin position="127"/>
        <end position="160"/>
    </location>
</feature>
<dbReference type="PANTHER" id="PTHR13803:SF39">
    <property type="entry name" value="SECRETORY 24AB, ISOFORM A"/>
    <property type="match status" value="1"/>
</dbReference>
<keyword evidence="11" id="KW-0472">Membrane</keyword>
<feature type="compositionally biased region" description="Pro residues" evidence="12">
    <location>
        <begin position="14"/>
        <end position="35"/>
    </location>
</feature>
<evidence type="ECO:0000256" key="1">
    <source>
        <dbReference type="ARBA" id="ARBA00004394"/>
    </source>
</evidence>
<evidence type="ECO:0000256" key="8">
    <source>
        <dbReference type="ARBA" id="ARBA00022892"/>
    </source>
</evidence>
<dbReference type="Gene3D" id="1.20.120.730">
    <property type="entry name" value="Sec23/Sec24 helical domain"/>
    <property type="match status" value="1"/>
</dbReference>
<evidence type="ECO:0000256" key="2">
    <source>
        <dbReference type="ARBA" id="ARBA00004496"/>
    </source>
</evidence>
<dbReference type="SUPFAM" id="SSF81995">
    <property type="entry name" value="beta-sandwich domain of Sec23/24"/>
    <property type="match status" value="1"/>
</dbReference>
<dbReference type="InterPro" id="IPR036175">
    <property type="entry name" value="Sec23/24_helical_dom_sf"/>
</dbReference>
<dbReference type="CDD" id="cd01479">
    <property type="entry name" value="Sec24-like"/>
    <property type="match status" value="1"/>
</dbReference>
<dbReference type="EMBL" id="KV921266">
    <property type="protein sequence ID" value="ORE22452.1"/>
    <property type="molecule type" value="Genomic_DNA"/>
</dbReference>
<dbReference type="Gene3D" id="3.40.20.10">
    <property type="entry name" value="Severin"/>
    <property type="match status" value="1"/>
</dbReference>
<feature type="region of interest" description="Disordered" evidence="12">
    <location>
        <begin position="1"/>
        <end position="86"/>
    </location>
</feature>
<dbReference type="Pfam" id="PF08033">
    <property type="entry name" value="Sec23_BS"/>
    <property type="match status" value="1"/>
</dbReference>
<dbReference type="SUPFAM" id="SSF82919">
    <property type="entry name" value="Zn-finger domain of Sec23/24"/>
    <property type="match status" value="1"/>
</dbReference>
<evidence type="ECO:0000313" key="19">
    <source>
        <dbReference type="Proteomes" id="UP000242381"/>
    </source>
</evidence>
<dbReference type="InterPro" id="IPR036174">
    <property type="entry name" value="Znf_Sec23_Sec24_sf"/>
</dbReference>
<sequence>MPRPGMQSPVGASPLPPHPGLPPNVRPGPIPPQPQQRPLVRPVSQSPVMAPAGRPAVVSSPVATPSTIQQQSPMSPPVQHAEHYKKKRMYPEQITKAYSGESPVPPAYPSQQLQQPYVSPAMANQQPQFISPMGAPSPYAQQQQQIQQPQPQQQQPQAYGQYQAPSVGYNTYGQDAVGQMATQFGNMSMGPAAVVPAVPLLGARPHIADIDNTGPQVRLPPNISVTDSPFVNADPSYQCSTLNAIPATESLLKKSRLPLALVLTPYRSLKEGDDSVPVVRDSVIARCRRCRTYINPFATFVEGGQRWKCNMCFLLNDVPAAFDYDSITQQPADRWKRPELNYGCVEFVAPTEYMVRPPQAPAYVFVIDVSYSAIQSGMVATAARTILDSLERLPNDENRTKVAIITVDSSLHFYNLNPSLNEPQMLVVSDLDDVYLPSPSDLLVNLTESIHILKALLEKLPELFKDSMNVNNALGTGLQAAFKMLSPIGGKIICLQSTLPNTGAGALKPREDVKLLGTSKESSLLNAASPFYKSFAVDCSRSQVACDMVIFGGQYSDVATLSCVPHYTGGQTYYYPGFNASRTEDAIKFAHEFSELLAEQIGLEAVIRIRASRGLRMSAFHGNFFIRSSDLLALPNVPRDQKYVVEVTMEDDLKTPTVCFQTALLHTACNGERRIRVVTTCLPVSSSMSELYASANQQAITAYLGVKAVERGLTSKLDDARDAIVNKLVDIFGVYKTHVLGSGQGSTPQLTAPDNLKLLPLLALGLLKHDGLRQSSQIPSDMRSNAMNLLTTMPIQLLIPYLYANLYSLHNMPPEAGEFSEKGVIFPPALNLTAENLEPHGCYLLENGQNMYIWVGRNVVPQLCVDLFDVKSYEGLKGGKITLPVLNTPLNKKVNTIIGKVREMRRGNYHPTLYLVKEDGDPYLRLWFLAHLIEDRTDNIMSYQQFLQHIKDRVSSGSF</sequence>
<organism evidence="18 19">
    <name type="scientific">Rhizopus microsporus</name>
    <dbReference type="NCBI Taxonomy" id="58291"/>
    <lineage>
        <taxon>Eukaryota</taxon>
        <taxon>Fungi</taxon>
        <taxon>Fungi incertae sedis</taxon>
        <taxon>Mucoromycota</taxon>
        <taxon>Mucoromycotina</taxon>
        <taxon>Mucoromycetes</taxon>
        <taxon>Mucorales</taxon>
        <taxon>Mucorineae</taxon>
        <taxon>Rhizopodaceae</taxon>
        <taxon>Rhizopus</taxon>
    </lineage>
</organism>
<dbReference type="PANTHER" id="PTHR13803">
    <property type="entry name" value="SEC24-RELATED PROTEIN"/>
    <property type="match status" value="1"/>
</dbReference>
<name>A0A1X0SDT0_RHIZD</name>
<gene>
    <name evidence="18" type="ORF">BCV71DRAFT_240982</name>
</gene>
<evidence type="ECO:0000313" key="18">
    <source>
        <dbReference type="EMBL" id="ORE22452.1"/>
    </source>
</evidence>
<dbReference type="Gene3D" id="3.40.50.410">
    <property type="entry name" value="von Willebrand factor, type A domain"/>
    <property type="match status" value="1"/>
</dbReference>
<keyword evidence="5" id="KW-0813">Transport</keyword>
<dbReference type="GO" id="GO:0005789">
    <property type="term" value="C:endoplasmic reticulum membrane"/>
    <property type="evidence" value="ECO:0007669"/>
    <property type="project" value="UniProtKB-SubCell"/>
</dbReference>
<feature type="domain" description="Sec23/Sec24 beta-sandwich" evidence="17">
    <location>
        <begin position="602"/>
        <end position="685"/>
    </location>
</feature>
<dbReference type="OMA" id="AVECSKQ"/>
<dbReference type="Proteomes" id="UP000242381">
    <property type="component" value="Unassembled WGS sequence"/>
</dbReference>
<keyword evidence="8" id="KW-0931">ER-Golgi transport</keyword>
<dbReference type="Pfam" id="PF00626">
    <property type="entry name" value="Gelsolin"/>
    <property type="match status" value="1"/>
</dbReference>
<dbReference type="SUPFAM" id="SSF81811">
    <property type="entry name" value="Helical domain of Sec23/24"/>
    <property type="match status" value="1"/>
</dbReference>
<evidence type="ECO:0000256" key="5">
    <source>
        <dbReference type="ARBA" id="ARBA00022448"/>
    </source>
</evidence>
<evidence type="ECO:0000256" key="6">
    <source>
        <dbReference type="ARBA" id="ARBA00022490"/>
    </source>
</evidence>
<protein>
    <recommendedName>
        <fullName evidence="20">Beta-sandwich domain of Sec23/24</fullName>
    </recommendedName>
</protein>
<feature type="domain" description="Gelsolin-like" evidence="13">
    <location>
        <begin position="827"/>
        <end position="897"/>
    </location>
</feature>
<reference evidence="18 19" key="1">
    <citation type="journal article" date="2016" name="Proc. Natl. Acad. Sci. U.S.A.">
        <title>Lipid metabolic changes in an early divergent fungus govern the establishment of a mutualistic symbiosis with endobacteria.</title>
        <authorList>
            <person name="Lastovetsky O.A."/>
            <person name="Gaspar M.L."/>
            <person name="Mondo S.J."/>
            <person name="LaButti K.M."/>
            <person name="Sandor L."/>
            <person name="Grigoriev I.V."/>
            <person name="Henry S.A."/>
            <person name="Pawlowska T.E."/>
        </authorList>
    </citation>
    <scope>NUCLEOTIDE SEQUENCE [LARGE SCALE GENOMIC DNA]</scope>
    <source>
        <strain evidence="18 19">ATCC 11559</strain>
    </source>
</reference>
<feature type="compositionally biased region" description="Polar residues" evidence="12">
    <location>
        <begin position="61"/>
        <end position="73"/>
    </location>
</feature>
<dbReference type="InterPro" id="IPR029006">
    <property type="entry name" value="ADF-H/Gelsolin-like_dom_sf"/>
</dbReference>
<dbReference type="GO" id="GO:0008270">
    <property type="term" value="F:zinc ion binding"/>
    <property type="evidence" value="ECO:0007669"/>
    <property type="project" value="InterPro"/>
</dbReference>
<evidence type="ECO:0000256" key="11">
    <source>
        <dbReference type="ARBA" id="ARBA00023136"/>
    </source>
</evidence>
<dbReference type="GO" id="GO:0090110">
    <property type="term" value="P:COPII-coated vesicle cargo loading"/>
    <property type="evidence" value="ECO:0007669"/>
    <property type="project" value="TreeGrafter"/>
</dbReference>
<dbReference type="VEuPathDB" id="FungiDB:BCV72DRAFT_34532"/>
<evidence type="ECO:0000259" key="13">
    <source>
        <dbReference type="Pfam" id="PF00626"/>
    </source>
</evidence>
<dbReference type="GO" id="GO:0006886">
    <property type="term" value="P:intracellular protein transport"/>
    <property type="evidence" value="ECO:0007669"/>
    <property type="project" value="InterPro"/>
</dbReference>
<evidence type="ECO:0000259" key="14">
    <source>
        <dbReference type="Pfam" id="PF04810"/>
    </source>
</evidence>
<feature type="domain" description="Sec23/Sec24 helical" evidence="16">
    <location>
        <begin position="696"/>
        <end position="799"/>
    </location>
</feature>
<dbReference type="Pfam" id="PF04811">
    <property type="entry name" value="Sec23_trunk"/>
    <property type="match status" value="1"/>
</dbReference>
<dbReference type="Gene3D" id="2.60.40.1670">
    <property type="entry name" value="beta-sandwich domain of Sec23/24"/>
    <property type="match status" value="1"/>
</dbReference>
<feature type="domain" description="Zinc finger Sec23/Sec24-type" evidence="14">
    <location>
        <begin position="284"/>
        <end position="321"/>
    </location>
</feature>
<dbReference type="InterPro" id="IPR041742">
    <property type="entry name" value="Sec24-like_trunk_dom"/>
</dbReference>
<dbReference type="InterPro" id="IPR012990">
    <property type="entry name" value="Beta-sandwich_Sec23_24"/>
</dbReference>
<evidence type="ECO:0000256" key="4">
    <source>
        <dbReference type="ARBA" id="ARBA00008334"/>
    </source>
</evidence>
<evidence type="ECO:0000259" key="16">
    <source>
        <dbReference type="Pfam" id="PF04815"/>
    </source>
</evidence>
<dbReference type="SUPFAM" id="SSF82754">
    <property type="entry name" value="C-terminal, gelsolin-like domain of Sec23/24"/>
    <property type="match status" value="1"/>
</dbReference>
<dbReference type="InterPro" id="IPR006896">
    <property type="entry name" value="Sec23/24_trunk_dom"/>
</dbReference>
<dbReference type="Pfam" id="PF04815">
    <property type="entry name" value="Sec23_helical"/>
    <property type="match status" value="1"/>
</dbReference>
<evidence type="ECO:0000256" key="10">
    <source>
        <dbReference type="ARBA" id="ARBA00023034"/>
    </source>
</evidence>
<dbReference type="InterPro" id="IPR006895">
    <property type="entry name" value="Znf_Sec23_Sec24"/>
</dbReference>
<dbReference type="InterPro" id="IPR007123">
    <property type="entry name" value="Gelsolin-like_dom"/>
</dbReference>
<evidence type="ECO:0000256" key="12">
    <source>
        <dbReference type="SAM" id="MobiDB-lite"/>
    </source>
</evidence>
<dbReference type="GO" id="GO:0030127">
    <property type="term" value="C:COPII vesicle coat"/>
    <property type="evidence" value="ECO:0007669"/>
    <property type="project" value="InterPro"/>
</dbReference>
<dbReference type="Pfam" id="PF04810">
    <property type="entry name" value="zf-Sec23_Sec24"/>
    <property type="match status" value="1"/>
</dbReference>
<feature type="domain" description="Sec23/Sec24 trunk" evidence="15">
    <location>
        <begin position="358"/>
        <end position="595"/>
    </location>
</feature>
<comment type="subcellular location">
    <subcellularLocation>
        <location evidence="2">Cytoplasm</location>
    </subcellularLocation>
    <subcellularLocation>
        <location evidence="3">Endoplasmic reticulum membrane</location>
    </subcellularLocation>
    <subcellularLocation>
        <location evidence="1">Golgi apparatus membrane</location>
    </subcellularLocation>
</comment>
<comment type="similarity">
    <text evidence="4">Belongs to the SEC23/SEC24 family. SEC24 subfamily.</text>
</comment>
<dbReference type="InterPro" id="IPR036180">
    <property type="entry name" value="Gelsolin-like_dom_sf"/>
</dbReference>
<dbReference type="InterPro" id="IPR050550">
    <property type="entry name" value="SEC23_SEC24_subfamily"/>
</dbReference>
<evidence type="ECO:0000259" key="17">
    <source>
        <dbReference type="Pfam" id="PF08033"/>
    </source>
</evidence>
<dbReference type="AlphaFoldDB" id="A0A1X0SDT0"/>
<evidence type="ECO:0000256" key="7">
    <source>
        <dbReference type="ARBA" id="ARBA00022824"/>
    </source>
</evidence>
<evidence type="ECO:0000259" key="15">
    <source>
        <dbReference type="Pfam" id="PF04811"/>
    </source>
</evidence>
<feature type="compositionally biased region" description="Low complexity" evidence="12">
    <location>
        <begin position="138"/>
        <end position="160"/>
    </location>
</feature>